<dbReference type="Proteomes" id="UP000248706">
    <property type="component" value="Unassembled WGS sequence"/>
</dbReference>
<dbReference type="RefSeq" id="WP_112431408.1">
    <property type="nucleotide sequence ID" value="NZ_MCIF01000002.1"/>
</dbReference>
<protein>
    <submittedName>
        <fullName evidence="2">Uncharacterized protein</fullName>
    </submittedName>
</protein>
<comment type="caution">
    <text evidence="2">The sequence shown here is derived from an EMBL/GenBank/DDBJ whole genome shotgun (WGS) entry which is preliminary data.</text>
</comment>
<dbReference type="EMBL" id="MCIF01000002">
    <property type="protein sequence ID" value="RAQ97212.1"/>
    <property type="molecule type" value="Genomic_DNA"/>
</dbReference>
<keyword evidence="3" id="KW-1185">Reference proteome</keyword>
<sequence length="348" mass="37113">MTPPPPPSGWSYGHPASTMFSGPNRAFPPPFSARGPERPGRRSGLLVVALISGLVLILVVAPVVCLAAFLYLGATSAVLFKQPTIRVESRYSVGSTPAASSGTQLYVSGQYFALSATVEFALDGQVMTGQGFRGKSDSQGELALYLDVNNLWPLGTHRLAAIDTSTNKKTEAVTIDIVQQGQAHTPGPHGAPPDNASFQLNALIRGKDSDGQMISYSLRLAVTGQPDPAGGTVCTSDDDQLAHTYDGSVQGVPYHQRWVARCSGTYRQGHIRYTRLMLEDSYVFTKDNTTITCRAPSSFEAMMLVGDFTSSQLASGNYHAPYMSLQCDHGATDYLPSAPGTWTGVLAS</sequence>
<proteinExistence type="predicted"/>
<name>A0A328VLW7_9CHLR</name>
<keyword evidence="1" id="KW-0812">Transmembrane</keyword>
<dbReference type="OrthoDB" id="144162at2"/>
<evidence type="ECO:0000313" key="2">
    <source>
        <dbReference type="EMBL" id="RAQ97212.1"/>
    </source>
</evidence>
<keyword evidence="1" id="KW-1133">Transmembrane helix</keyword>
<keyword evidence="1" id="KW-0472">Membrane</keyword>
<organism evidence="2 3">
    <name type="scientific">Thermogemmatispora tikiterensis</name>
    <dbReference type="NCBI Taxonomy" id="1825093"/>
    <lineage>
        <taxon>Bacteria</taxon>
        <taxon>Bacillati</taxon>
        <taxon>Chloroflexota</taxon>
        <taxon>Ktedonobacteria</taxon>
        <taxon>Thermogemmatisporales</taxon>
        <taxon>Thermogemmatisporaceae</taxon>
        <taxon>Thermogemmatispora</taxon>
    </lineage>
</organism>
<dbReference type="AlphaFoldDB" id="A0A328VLW7"/>
<accession>A0A328VLW7</accession>
<evidence type="ECO:0000313" key="3">
    <source>
        <dbReference type="Proteomes" id="UP000248706"/>
    </source>
</evidence>
<feature type="transmembrane region" description="Helical" evidence="1">
    <location>
        <begin position="44"/>
        <end position="72"/>
    </location>
</feature>
<gene>
    <name evidence="2" type="ORF">A4R35_16860</name>
</gene>
<evidence type="ECO:0000256" key="1">
    <source>
        <dbReference type="SAM" id="Phobius"/>
    </source>
</evidence>
<reference evidence="2 3" key="1">
    <citation type="submission" date="2016-08" db="EMBL/GenBank/DDBJ databases">
        <title>Analysis of Carbohydrate Active Enzymes in Thermogemmatispora T81 Reveals Carbohydrate Degradation Ability.</title>
        <authorList>
            <person name="Tomazini A."/>
            <person name="Lal S."/>
            <person name="Stott M."/>
            <person name="Henrissat B."/>
            <person name="Polikarpov I."/>
            <person name="Sparling R."/>
            <person name="Levin D.B."/>
        </authorList>
    </citation>
    <scope>NUCLEOTIDE SEQUENCE [LARGE SCALE GENOMIC DNA]</scope>
    <source>
        <strain evidence="2 3">T81</strain>
    </source>
</reference>